<evidence type="ECO:0000256" key="7">
    <source>
        <dbReference type="ARBA" id="ARBA00023077"/>
    </source>
</evidence>
<protein>
    <submittedName>
        <fullName evidence="15">TonB-dependent receptor</fullName>
    </submittedName>
</protein>
<keyword evidence="6" id="KW-0406">Ion transport</keyword>
<keyword evidence="5 12" id="KW-0732">Signal</keyword>
<evidence type="ECO:0000256" key="2">
    <source>
        <dbReference type="ARBA" id="ARBA00022448"/>
    </source>
</evidence>
<dbReference type="eggNOG" id="COG4206">
    <property type="taxonomic scope" value="Bacteria"/>
</dbReference>
<dbReference type="Gene3D" id="2.170.130.10">
    <property type="entry name" value="TonB-dependent receptor, plug domain"/>
    <property type="match status" value="1"/>
</dbReference>
<sequence length="638" mass="69072">MSSHAVRAITGALLGAASLNSLSFAYAQSTEDESRQETITITASRLNLAPREIGSAIAVVDRAALETGQIIALKETLQDIPGVQISAGRPGGSTNVSIRGSDNDQVLFLFDGIKLGDPSSTSTQFSSDNMTSLDVERIEVLRGNQSSLYGSDAIGGVINIITQRATEEGIRFNVEAEAGGYLGVSSEHGDHLLQRGGVSLLGKQGKLDYRLSLTGTKTEGPSIADPRTGLSVTEDDDYSVWAISGRAGYQFSETLSGQVVGFYNDSSTDLDNTTSDSVNTVDKKDTAYAVQLTHETPDSAWKNELTLSRYNAERLYFGPFYSSGGDLYDGTKDTALFITRYTGFDKVQISAGLNWEDESTDQVTLYSGNFSEGISTTSVFTELAFRPTEALSITVAGRLDDNERFGQFDTYRVTGAYYLPATLAGGDVKLRASYGTGAKAPGLYQLFDPTYGNAGLKVETSEGYDAGVDISWARAALEFSVFHSDVEDEIAFGYPPGKPSGGYIQFGRTKKQGAELGLRYSVTDWLSLSQSFMVLDAQNEETGLWLGRPRYSGTTSATAQLTDRFDLTTRLRYRSDNASSYGGVTPGFVTLDLLGNYDLTSRVALYGRLVNALDQDYQLSYGRNELNRSLYLGVRARF</sequence>
<gene>
    <name evidence="15" type="ORF">HPO_07417</name>
</gene>
<feature type="chain" id="PRO_5001615148" evidence="12">
    <location>
        <begin position="28"/>
        <end position="638"/>
    </location>
</feature>
<evidence type="ECO:0000313" key="16">
    <source>
        <dbReference type="Proteomes" id="UP000027100"/>
    </source>
</evidence>
<dbReference type="OrthoDB" id="9796221at2"/>
<evidence type="ECO:0000256" key="4">
    <source>
        <dbReference type="ARBA" id="ARBA00022692"/>
    </source>
</evidence>
<dbReference type="Pfam" id="PF00593">
    <property type="entry name" value="TonB_dep_Rec_b-barrel"/>
    <property type="match status" value="1"/>
</dbReference>
<evidence type="ECO:0000256" key="12">
    <source>
        <dbReference type="SAM" id="SignalP"/>
    </source>
</evidence>
<dbReference type="AlphaFoldDB" id="A0A062VFA3"/>
<dbReference type="InterPro" id="IPR000531">
    <property type="entry name" value="Beta-barrel_TonB"/>
</dbReference>
<dbReference type="PATRIC" id="fig|1280954.3.peg.1505"/>
<keyword evidence="9 10" id="KW-0998">Cell outer membrane</keyword>
<dbReference type="GO" id="GO:0009279">
    <property type="term" value="C:cell outer membrane"/>
    <property type="evidence" value="ECO:0007669"/>
    <property type="project" value="UniProtKB-SubCell"/>
</dbReference>
<dbReference type="InterPro" id="IPR037066">
    <property type="entry name" value="Plug_dom_sf"/>
</dbReference>
<keyword evidence="16" id="KW-1185">Reference proteome</keyword>
<dbReference type="GO" id="GO:0015344">
    <property type="term" value="F:siderophore uptake transmembrane transporter activity"/>
    <property type="evidence" value="ECO:0007669"/>
    <property type="project" value="TreeGrafter"/>
</dbReference>
<dbReference type="CDD" id="cd01347">
    <property type="entry name" value="ligand_gated_channel"/>
    <property type="match status" value="1"/>
</dbReference>
<dbReference type="Pfam" id="PF07715">
    <property type="entry name" value="Plug"/>
    <property type="match status" value="1"/>
</dbReference>
<dbReference type="RefSeq" id="WP_162174022.1">
    <property type="nucleotide sequence ID" value="NZ_ARYM01000007.1"/>
</dbReference>
<dbReference type="GO" id="GO:0044718">
    <property type="term" value="P:siderophore transmembrane transport"/>
    <property type="evidence" value="ECO:0007669"/>
    <property type="project" value="TreeGrafter"/>
</dbReference>
<accession>A0A062VFA3</accession>
<dbReference type="InterPro" id="IPR012910">
    <property type="entry name" value="Plug_dom"/>
</dbReference>
<evidence type="ECO:0000256" key="5">
    <source>
        <dbReference type="ARBA" id="ARBA00022729"/>
    </source>
</evidence>
<keyword evidence="4 10" id="KW-0812">Transmembrane</keyword>
<dbReference type="InterPro" id="IPR039426">
    <property type="entry name" value="TonB-dep_rcpt-like"/>
</dbReference>
<dbReference type="EMBL" id="ARYM01000007">
    <property type="protein sequence ID" value="KCZ99037.1"/>
    <property type="molecule type" value="Genomic_DNA"/>
</dbReference>
<feature type="domain" description="TonB-dependent receptor plug" evidence="14">
    <location>
        <begin position="51"/>
        <end position="157"/>
    </location>
</feature>
<organism evidence="15 16">
    <name type="scientific">Hyphomonas polymorpha PS728</name>
    <dbReference type="NCBI Taxonomy" id="1280954"/>
    <lineage>
        <taxon>Bacteria</taxon>
        <taxon>Pseudomonadati</taxon>
        <taxon>Pseudomonadota</taxon>
        <taxon>Alphaproteobacteria</taxon>
        <taxon>Hyphomonadales</taxon>
        <taxon>Hyphomonadaceae</taxon>
        <taxon>Hyphomonas</taxon>
    </lineage>
</organism>
<dbReference type="STRING" id="1280954.HPO_07417"/>
<dbReference type="PANTHER" id="PTHR30069">
    <property type="entry name" value="TONB-DEPENDENT OUTER MEMBRANE RECEPTOR"/>
    <property type="match status" value="1"/>
</dbReference>
<comment type="similarity">
    <text evidence="10 11">Belongs to the TonB-dependent receptor family.</text>
</comment>
<evidence type="ECO:0000259" key="13">
    <source>
        <dbReference type="Pfam" id="PF00593"/>
    </source>
</evidence>
<evidence type="ECO:0000259" key="14">
    <source>
        <dbReference type="Pfam" id="PF07715"/>
    </source>
</evidence>
<dbReference type="PANTHER" id="PTHR30069:SF53">
    <property type="entry name" value="COLICIN I RECEPTOR-RELATED"/>
    <property type="match status" value="1"/>
</dbReference>
<feature type="domain" description="TonB-dependent receptor-like beta-barrel" evidence="13">
    <location>
        <begin position="236"/>
        <end position="611"/>
    </location>
</feature>
<evidence type="ECO:0000256" key="6">
    <source>
        <dbReference type="ARBA" id="ARBA00023065"/>
    </source>
</evidence>
<comment type="subcellular location">
    <subcellularLocation>
        <location evidence="1 10">Cell outer membrane</location>
        <topology evidence="1 10">Multi-pass membrane protein</topology>
    </subcellularLocation>
</comment>
<evidence type="ECO:0000256" key="11">
    <source>
        <dbReference type="RuleBase" id="RU003357"/>
    </source>
</evidence>
<dbReference type="PROSITE" id="PS52016">
    <property type="entry name" value="TONB_DEPENDENT_REC_3"/>
    <property type="match status" value="1"/>
</dbReference>
<evidence type="ECO:0000256" key="1">
    <source>
        <dbReference type="ARBA" id="ARBA00004571"/>
    </source>
</evidence>
<keyword evidence="2 10" id="KW-0813">Transport</keyword>
<reference evidence="15 16" key="1">
    <citation type="journal article" date="2014" name="Antonie Van Leeuwenhoek">
        <title>Hyphomonas beringensis sp. nov. and Hyphomonas chukchiensis sp. nov., isolated from surface seawater of the Bering Sea and Chukchi Sea.</title>
        <authorList>
            <person name="Li C."/>
            <person name="Lai Q."/>
            <person name="Li G."/>
            <person name="Dong C."/>
            <person name="Wang J."/>
            <person name="Liao Y."/>
            <person name="Shao Z."/>
        </authorList>
    </citation>
    <scope>NUCLEOTIDE SEQUENCE [LARGE SCALE GENOMIC DNA]</scope>
    <source>
        <strain evidence="15 16">PS728</strain>
    </source>
</reference>
<evidence type="ECO:0000256" key="9">
    <source>
        <dbReference type="ARBA" id="ARBA00023237"/>
    </source>
</evidence>
<dbReference type="Proteomes" id="UP000027100">
    <property type="component" value="Unassembled WGS sequence"/>
</dbReference>
<proteinExistence type="inferred from homology"/>
<evidence type="ECO:0000313" key="15">
    <source>
        <dbReference type="EMBL" id="KCZ99037.1"/>
    </source>
</evidence>
<dbReference type="SUPFAM" id="SSF56935">
    <property type="entry name" value="Porins"/>
    <property type="match status" value="1"/>
</dbReference>
<evidence type="ECO:0000256" key="3">
    <source>
        <dbReference type="ARBA" id="ARBA00022452"/>
    </source>
</evidence>
<feature type="signal peptide" evidence="12">
    <location>
        <begin position="1"/>
        <end position="27"/>
    </location>
</feature>
<dbReference type="Gene3D" id="2.40.170.20">
    <property type="entry name" value="TonB-dependent receptor, beta-barrel domain"/>
    <property type="match status" value="1"/>
</dbReference>
<name>A0A062VFA3_9PROT</name>
<keyword evidence="8 10" id="KW-0472">Membrane</keyword>
<keyword evidence="3 10" id="KW-1134">Transmembrane beta strand</keyword>
<dbReference type="InterPro" id="IPR036942">
    <property type="entry name" value="Beta-barrel_TonB_sf"/>
</dbReference>
<keyword evidence="7 11" id="KW-0798">TonB box</keyword>
<evidence type="ECO:0000256" key="8">
    <source>
        <dbReference type="ARBA" id="ARBA00023136"/>
    </source>
</evidence>
<comment type="caution">
    <text evidence="15">The sequence shown here is derived from an EMBL/GenBank/DDBJ whole genome shotgun (WGS) entry which is preliminary data.</text>
</comment>
<evidence type="ECO:0000256" key="10">
    <source>
        <dbReference type="PROSITE-ProRule" id="PRU01360"/>
    </source>
</evidence>
<keyword evidence="15" id="KW-0675">Receptor</keyword>